<evidence type="ECO:0000256" key="2">
    <source>
        <dbReference type="ARBA" id="ARBA00022723"/>
    </source>
</evidence>
<keyword evidence="2" id="KW-0479">Metal-binding</keyword>
<gene>
    <name evidence="7" type="ORF">STCU_09461</name>
    <name evidence="6" type="ORF">STCU_09559</name>
</gene>
<dbReference type="Gene3D" id="3.30.1240.10">
    <property type="match status" value="1"/>
</dbReference>
<dbReference type="NCBIfam" id="TIGR01484">
    <property type="entry name" value="HAD-SF-IIB"/>
    <property type="match status" value="1"/>
</dbReference>
<comment type="similarity">
    <text evidence="5">Belongs to the HAD-like hydrolase superfamily. Cof family.</text>
</comment>
<dbReference type="Gene3D" id="3.40.50.1000">
    <property type="entry name" value="HAD superfamily/HAD-like"/>
    <property type="match status" value="2"/>
</dbReference>
<keyword evidence="3 7" id="KW-0378">Hydrolase</keyword>
<reference evidence="7" key="2">
    <citation type="submission" date="2013-03" db="EMBL/GenBank/DDBJ databases">
        <authorList>
            <person name="Motta M.C.M."/>
            <person name="Martins A.C.A."/>
            <person name="Preta C.M.C.C."/>
            <person name="Silva R."/>
            <person name="de Souza S.S."/>
            <person name="Klein C.C."/>
            <person name="de Almeida L.G.P."/>
            <person name="Cunha O.L."/>
            <person name="Colabardini A.C."/>
            <person name="Lima B.A."/>
            <person name="Machado C.R."/>
            <person name="Soares C.M.A."/>
            <person name="de Menezes C.B.A."/>
            <person name="Bartolomeu D.C."/>
            <person name="Grisard E.C."/>
            <person name="Fantinatti-Garboggini F."/>
            <person name="Rodrigues-Luiz G.F."/>
            <person name="Wagner G."/>
            <person name="Goldman G.H."/>
            <person name="Fietto J.L.R."/>
            <person name="Ciapina L.P."/>
            <person name="Brocchi M."/>
            <person name="Elias M.C."/>
            <person name="Goldman M.H.S."/>
            <person name="Sagot M.-F."/>
            <person name="Pereira M."/>
            <person name="Stoco P.H."/>
            <person name="Teixeira S.M.R."/>
            <person name="de Mendonca-Neto R.P."/>
            <person name="Maciel T.E.F."/>
            <person name="Mendes T.A.O."/>
            <person name="Urmenyi T.P."/>
            <person name="Teixeira M.M.G."/>
            <person name="de Camargo E.F.P."/>
            <person name="de Sousa W."/>
            <person name="Schenkman S."/>
            <person name="de Vasconcelos A.T.R."/>
        </authorList>
    </citation>
    <scope>NUCLEOTIDE SEQUENCE</scope>
</reference>
<evidence type="ECO:0000313" key="7">
    <source>
        <dbReference type="EMBL" id="EPY19439.1"/>
    </source>
</evidence>
<dbReference type="OrthoDB" id="27226at2759"/>
<protein>
    <submittedName>
        <fullName evidence="7">Haloacid dehalogenase-like hydrolase</fullName>
    </submittedName>
</protein>
<evidence type="ECO:0000313" key="6">
    <source>
        <dbReference type="EMBL" id="EPY19243.1"/>
    </source>
</evidence>
<accession>S9TS84</accession>
<keyword evidence="8" id="KW-1185">Reference proteome</keyword>
<dbReference type="EMBL" id="ATMH01009559">
    <property type="protein sequence ID" value="EPY19243.1"/>
    <property type="molecule type" value="Genomic_DNA"/>
</dbReference>
<comment type="cofactor">
    <cofactor evidence="1">
        <name>Mg(2+)</name>
        <dbReference type="ChEBI" id="CHEBI:18420"/>
    </cofactor>
</comment>
<comment type="caution">
    <text evidence="7">The sequence shown here is derived from an EMBL/GenBank/DDBJ whole genome shotgun (WGS) entry which is preliminary data.</text>
</comment>
<dbReference type="EMBL" id="ATMH01009461">
    <property type="protein sequence ID" value="EPY19439.1"/>
    <property type="molecule type" value="Genomic_DNA"/>
</dbReference>
<dbReference type="PROSITE" id="PS01229">
    <property type="entry name" value="COF_2"/>
    <property type="match status" value="1"/>
</dbReference>
<dbReference type="SUPFAM" id="SSF56784">
    <property type="entry name" value="HAD-like"/>
    <property type="match status" value="1"/>
</dbReference>
<name>S9TS84_9TRYP</name>
<dbReference type="AlphaFoldDB" id="S9TS84"/>
<dbReference type="InterPro" id="IPR023214">
    <property type="entry name" value="HAD_sf"/>
</dbReference>
<proteinExistence type="inferred from homology"/>
<dbReference type="Pfam" id="PF08282">
    <property type="entry name" value="Hydrolase_3"/>
    <property type="match status" value="2"/>
</dbReference>
<dbReference type="GO" id="GO:0016787">
    <property type="term" value="F:hydrolase activity"/>
    <property type="evidence" value="ECO:0007669"/>
    <property type="project" value="UniProtKB-KW"/>
</dbReference>
<dbReference type="InterPro" id="IPR006379">
    <property type="entry name" value="HAD-SF_hydro_IIB"/>
</dbReference>
<organism evidence="7 8">
    <name type="scientific">Strigomonas culicis</name>
    <dbReference type="NCBI Taxonomy" id="28005"/>
    <lineage>
        <taxon>Eukaryota</taxon>
        <taxon>Discoba</taxon>
        <taxon>Euglenozoa</taxon>
        <taxon>Kinetoplastea</taxon>
        <taxon>Metakinetoplastina</taxon>
        <taxon>Trypanosomatida</taxon>
        <taxon>Trypanosomatidae</taxon>
        <taxon>Strigomonadinae</taxon>
        <taxon>Strigomonas</taxon>
    </lineage>
</organism>
<dbReference type="InterPro" id="IPR036412">
    <property type="entry name" value="HAD-like_sf"/>
</dbReference>
<evidence type="ECO:0000256" key="4">
    <source>
        <dbReference type="ARBA" id="ARBA00022842"/>
    </source>
</evidence>
<evidence type="ECO:0000256" key="1">
    <source>
        <dbReference type="ARBA" id="ARBA00001946"/>
    </source>
</evidence>
<reference evidence="7 8" key="1">
    <citation type="journal article" date="2013" name="PLoS ONE">
        <title>Predicting the Proteins of Angomonas deanei, Strigomonas culicis and Their Respective Endosymbionts Reveals New Aspects of the Trypanosomatidae Family.</title>
        <authorList>
            <person name="Motta M.C."/>
            <person name="Martins A.C."/>
            <person name="de Souza S.S."/>
            <person name="Catta-Preta C.M."/>
            <person name="Silva R."/>
            <person name="Klein C.C."/>
            <person name="de Almeida L.G."/>
            <person name="de Lima Cunha O."/>
            <person name="Ciapina L.P."/>
            <person name="Brocchi M."/>
            <person name="Colabardini A.C."/>
            <person name="de Araujo Lima B."/>
            <person name="Machado C.R."/>
            <person name="de Almeida Soares C.M."/>
            <person name="Probst C.M."/>
            <person name="de Menezes C.B."/>
            <person name="Thompson C.E."/>
            <person name="Bartholomeu D.C."/>
            <person name="Gradia D.F."/>
            <person name="Pavoni D.P."/>
            <person name="Grisard E.C."/>
            <person name="Fantinatti-Garboggini F."/>
            <person name="Marchini F.K."/>
            <person name="Rodrigues-Luiz G.F."/>
            <person name="Wagner G."/>
            <person name="Goldman G.H."/>
            <person name="Fietto J.L."/>
            <person name="Elias M.C."/>
            <person name="Goldman M.H."/>
            <person name="Sagot M.F."/>
            <person name="Pereira M."/>
            <person name="Stoco P.H."/>
            <person name="de Mendonca-Neto R.P."/>
            <person name="Teixeira S.M."/>
            <person name="Maciel T.E."/>
            <person name="de Oliveira Mendes T.A."/>
            <person name="Urmenyi T.P."/>
            <person name="de Souza W."/>
            <person name="Schenkman S."/>
            <person name="de Vasconcelos A.T."/>
        </authorList>
    </citation>
    <scope>NUCLEOTIDE SEQUENCE [LARGE SCALE GENOMIC DNA]</scope>
</reference>
<dbReference type="PANTHER" id="PTHR47267:SF5">
    <property type="entry name" value="DEHALOGENASE-LIKE HYDROLASE, PUTATIVE-RELATED"/>
    <property type="match status" value="1"/>
</dbReference>
<keyword evidence="4" id="KW-0460">Magnesium</keyword>
<evidence type="ECO:0000256" key="3">
    <source>
        <dbReference type="ARBA" id="ARBA00022801"/>
    </source>
</evidence>
<evidence type="ECO:0000256" key="5">
    <source>
        <dbReference type="ARBA" id="ARBA00034778"/>
    </source>
</evidence>
<dbReference type="GO" id="GO:0046872">
    <property type="term" value="F:metal ion binding"/>
    <property type="evidence" value="ECO:0007669"/>
    <property type="project" value="UniProtKB-KW"/>
</dbReference>
<dbReference type="Proteomes" id="UP000015354">
    <property type="component" value="Unassembled WGS sequence"/>
</dbReference>
<dbReference type="PANTHER" id="PTHR47267">
    <property type="match status" value="1"/>
</dbReference>
<sequence>MSNPKPPIKAIFTDLDGTLLDPDHRLSDAALDTLARIRREYHNEIPFIVATGRPYGDVFRTLKDCQLEPDYIITSNGARIHDRERQLLSKRDLSVSFLRSLIAEAHAAAGQPSPLDEAGQADAKEQKSDRYSLDFLQGRQFAISLFREADWFVDVEIPPFRAAYHPDFQWQVKGVGGLCELTEEDLQGTHELYFAGPPAHLHPFAAFLREHHASEAKCTFPLPFLLDCVPAGIDKGRALEEVCGRLGISPSDVAAFGDGMNDEAMLRAAGHPFVMSNANPALKAALPHAPVIGSNSEAAVVRQLEALLF</sequence>
<evidence type="ECO:0000313" key="8">
    <source>
        <dbReference type="Proteomes" id="UP000015354"/>
    </source>
</evidence>